<keyword evidence="4" id="KW-1185">Reference proteome</keyword>
<dbReference type="SUPFAM" id="SSF53383">
    <property type="entry name" value="PLP-dependent transferases"/>
    <property type="match status" value="1"/>
</dbReference>
<evidence type="ECO:0000313" key="3">
    <source>
        <dbReference type="EMBL" id="RPE09554.1"/>
    </source>
</evidence>
<dbReference type="InterPro" id="IPR015422">
    <property type="entry name" value="PyrdxlP-dep_Trfase_small"/>
</dbReference>
<dbReference type="InterPro" id="IPR006311">
    <property type="entry name" value="TAT_signal"/>
</dbReference>
<dbReference type="Gene3D" id="3.40.640.10">
    <property type="entry name" value="Type I PLP-dependent aspartate aminotransferase-like (Major domain)"/>
    <property type="match status" value="1"/>
</dbReference>
<evidence type="ECO:0000313" key="4">
    <source>
        <dbReference type="Proteomes" id="UP000278351"/>
    </source>
</evidence>
<dbReference type="InterPro" id="IPR015424">
    <property type="entry name" value="PyrdxlP-dep_Trfase"/>
</dbReference>
<dbReference type="GO" id="GO:0030170">
    <property type="term" value="F:pyridoxal phosphate binding"/>
    <property type="evidence" value="ECO:0007669"/>
    <property type="project" value="TreeGrafter"/>
</dbReference>
<keyword evidence="3" id="KW-0808">Transferase</keyword>
<keyword evidence="3" id="KW-0032">Aminotransferase</keyword>
<reference evidence="3 4" key="1">
    <citation type="submission" date="2018-11" db="EMBL/GenBank/DDBJ databases">
        <title>Chitinophaga lutea sp.nov., isolate from arsenic contaminated soil.</title>
        <authorList>
            <person name="Zong Y."/>
        </authorList>
    </citation>
    <scope>NUCLEOTIDE SEQUENCE [LARGE SCALE GENOMIC DNA]</scope>
    <source>
        <strain evidence="3 4">ZY74</strain>
    </source>
</reference>
<dbReference type="PROSITE" id="PS51318">
    <property type="entry name" value="TAT"/>
    <property type="match status" value="1"/>
</dbReference>
<keyword evidence="2" id="KW-0663">Pyridoxal phosphate</keyword>
<dbReference type="OrthoDB" id="9804264at2"/>
<dbReference type="GO" id="GO:0008483">
    <property type="term" value="F:transaminase activity"/>
    <property type="evidence" value="ECO:0007669"/>
    <property type="project" value="UniProtKB-KW"/>
</dbReference>
<accession>A0A3N4QCT5</accession>
<sequence length="466" mass="51125">MDKYISSEGASHPRRSFLKSSGVLTAGLFLGGSLKAADSLQINTTNAAVPAILGGEPVRRAAWTKWPIWKPETDEQRVVDVIRSGIWSRAAMVTEFEKEWAAALGVKRSLAVVNGTNALVVALNQLHIRTGDEILVPPYTFIASITAVLSNGAMPVFVDIDPETYQMDPAKIEAKITPRTKAIMPVHILGLPCDMDRIMAIARKHNLVVIEDACQAHLAEYGGKKAGTIGNAGCFSFQNSKNLPIGEGGAIVSDDDALMDRCFSYQNYGYPYGTSVGVVGAGSSMQGTKVRLTEYQAAIGLSLLKRLDGETTTRNNNAAYLKSQLSGIPGVRPYKLYPKVTRAAFHLFPFRYDQQAFKGLPREEFLKALRAEGVPCSSGYTVLNNQLFLKDAFESKAYQNSYKKEQLDFDRYVADNKCPENEKLCKEAVWFTQNMLLGPKTDMDDIAAAIARIHKNAEKIKLAAKK</sequence>
<evidence type="ECO:0000256" key="1">
    <source>
        <dbReference type="ARBA" id="ARBA00037999"/>
    </source>
</evidence>
<dbReference type="InterPro" id="IPR015421">
    <property type="entry name" value="PyrdxlP-dep_Trfase_major"/>
</dbReference>
<protein>
    <submittedName>
        <fullName evidence="3">Aminotransferase class I/II-fold pyridoxal phosphate-dependent enzyme</fullName>
    </submittedName>
</protein>
<dbReference type="Pfam" id="PF01041">
    <property type="entry name" value="DegT_DnrJ_EryC1"/>
    <property type="match status" value="1"/>
</dbReference>
<dbReference type="PANTHER" id="PTHR30244">
    <property type="entry name" value="TRANSAMINASE"/>
    <property type="match status" value="1"/>
</dbReference>
<dbReference type="RefSeq" id="WP_123848547.1">
    <property type="nucleotide sequence ID" value="NZ_RPDH01000002.1"/>
</dbReference>
<gene>
    <name evidence="3" type="ORF">EGT74_21440</name>
</gene>
<dbReference type="CDD" id="cd00616">
    <property type="entry name" value="AHBA_syn"/>
    <property type="match status" value="1"/>
</dbReference>
<dbReference type="AlphaFoldDB" id="A0A3N4QCT5"/>
<dbReference type="EMBL" id="RPDH01000002">
    <property type="protein sequence ID" value="RPE09554.1"/>
    <property type="molecule type" value="Genomic_DNA"/>
</dbReference>
<dbReference type="PANTHER" id="PTHR30244:SF34">
    <property type="entry name" value="DTDP-4-AMINO-4,6-DIDEOXYGALACTOSE TRANSAMINASE"/>
    <property type="match status" value="1"/>
</dbReference>
<comment type="caution">
    <text evidence="3">The sequence shown here is derived from an EMBL/GenBank/DDBJ whole genome shotgun (WGS) entry which is preliminary data.</text>
</comment>
<dbReference type="GO" id="GO:0000271">
    <property type="term" value="P:polysaccharide biosynthetic process"/>
    <property type="evidence" value="ECO:0007669"/>
    <property type="project" value="TreeGrafter"/>
</dbReference>
<dbReference type="InterPro" id="IPR000653">
    <property type="entry name" value="DegT/StrS_aminotransferase"/>
</dbReference>
<dbReference type="Gene3D" id="3.90.1150.10">
    <property type="entry name" value="Aspartate Aminotransferase, domain 1"/>
    <property type="match status" value="1"/>
</dbReference>
<comment type="similarity">
    <text evidence="1 2">Belongs to the DegT/DnrJ/EryC1 family.</text>
</comment>
<name>A0A3N4QCT5_9BACT</name>
<organism evidence="3 4">
    <name type="scientific">Chitinophaga lutea</name>
    <dbReference type="NCBI Taxonomy" id="2488634"/>
    <lineage>
        <taxon>Bacteria</taxon>
        <taxon>Pseudomonadati</taxon>
        <taxon>Bacteroidota</taxon>
        <taxon>Chitinophagia</taxon>
        <taxon>Chitinophagales</taxon>
        <taxon>Chitinophagaceae</taxon>
        <taxon>Chitinophaga</taxon>
    </lineage>
</organism>
<evidence type="ECO:0000256" key="2">
    <source>
        <dbReference type="RuleBase" id="RU004508"/>
    </source>
</evidence>
<proteinExistence type="inferred from homology"/>
<dbReference type="Proteomes" id="UP000278351">
    <property type="component" value="Unassembled WGS sequence"/>
</dbReference>